<dbReference type="InterPro" id="IPR013954">
    <property type="entry name" value="PNK3P"/>
</dbReference>
<dbReference type="InterPro" id="IPR019587">
    <property type="entry name" value="Polyketide_cyclase/dehydratase"/>
</dbReference>
<dbReference type="InterPro" id="IPR023214">
    <property type="entry name" value="HAD_sf"/>
</dbReference>
<evidence type="ECO:0000313" key="2">
    <source>
        <dbReference type="Proteomes" id="UP000663828"/>
    </source>
</evidence>
<dbReference type="Proteomes" id="UP000663828">
    <property type="component" value="Unassembled WGS sequence"/>
</dbReference>
<dbReference type="GO" id="GO:0006281">
    <property type="term" value="P:DNA repair"/>
    <property type="evidence" value="ECO:0007669"/>
    <property type="project" value="TreeGrafter"/>
</dbReference>
<name>A0A816GHP7_ADIRI</name>
<dbReference type="CDD" id="cd07821">
    <property type="entry name" value="PYR_PYL_RCAR_like"/>
    <property type="match status" value="1"/>
</dbReference>
<dbReference type="Pfam" id="PF10604">
    <property type="entry name" value="Polyketide_cyc2"/>
    <property type="match status" value="1"/>
</dbReference>
<evidence type="ECO:0000313" key="1">
    <source>
        <dbReference type="EMBL" id="CAF1674227.1"/>
    </source>
</evidence>
<sequence>QYTTQAQIGTWQMRDTMLVFESNDIISSSKIASFELENTLIKTNPNNDSDWNLLNNFVTSRLQDLHRSAYKIVIFTNQIDFCMTIDTDNTAKLELQRRWQTKIEMIVKALQIPLQIFTSTCNDDYHKPRTAMWRDFTWLFNNGYDIDYKSSFHVVWSKQNDFSDSNIQFAANIPLSYYFPEQQFTKDSSHITKKHFNVIQTVRISDTADAIWKLVGGFFNIHEWHPQISATEIDDQNTFIKRRVIFADEMIDTIEQLQILDNEKRHYQYKNVGGNWGKLVENYESKLEVIEDDNGRSAIVRWIGSFDSHADLVSDFYRIGLDSLAGLFSPLLPCSGGNSYFNKTLPTIKGRPNLSVYWRQEYNINASELWKRVGVWKETLNGQLSYEPGSEYSFKLPDPMPRIYEILLSDDRTNYEFVYCMRVTVPRSLPVTNYVSMKKVVSTGISSSAWIRTGYMIVDDGTTAEQAANQVLTNVFVAGGERLLQQLQNITRHSNEH</sequence>
<dbReference type="InterPro" id="IPR036412">
    <property type="entry name" value="HAD-like_sf"/>
</dbReference>
<dbReference type="GO" id="GO:0003690">
    <property type="term" value="F:double-stranded DNA binding"/>
    <property type="evidence" value="ECO:0007669"/>
    <property type="project" value="TreeGrafter"/>
</dbReference>
<dbReference type="AlphaFoldDB" id="A0A816GHP7"/>
<dbReference type="Gene3D" id="3.30.530.20">
    <property type="match status" value="1"/>
</dbReference>
<dbReference type="Gene3D" id="3.40.50.1000">
    <property type="entry name" value="HAD superfamily/HAD-like"/>
    <property type="match status" value="1"/>
</dbReference>
<dbReference type="InterPro" id="IPR023393">
    <property type="entry name" value="START-like_dom_sf"/>
</dbReference>
<comment type="caution">
    <text evidence="1">The sequence shown here is derived from an EMBL/GenBank/DDBJ whole genome shotgun (WGS) entry which is preliminary data.</text>
</comment>
<dbReference type="SUPFAM" id="SSF56784">
    <property type="entry name" value="HAD-like"/>
    <property type="match status" value="1"/>
</dbReference>
<dbReference type="GO" id="GO:0046404">
    <property type="term" value="F:ATP-dependent polydeoxyribonucleotide 5'-hydroxyl-kinase activity"/>
    <property type="evidence" value="ECO:0007669"/>
    <property type="project" value="TreeGrafter"/>
</dbReference>
<keyword evidence="2" id="KW-1185">Reference proteome</keyword>
<feature type="non-terminal residue" evidence="1">
    <location>
        <position position="1"/>
    </location>
</feature>
<gene>
    <name evidence="1" type="ORF">XAT740_LOCUS59268</name>
</gene>
<dbReference type="PANTHER" id="PTHR12083:SF9">
    <property type="entry name" value="BIFUNCTIONAL POLYNUCLEOTIDE PHOSPHATASE_KINASE"/>
    <property type="match status" value="1"/>
</dbReference>
<dbReference type="InterPro" id="IPR006549">
    <property type="entry name" value="HAD-SF_hydro_IIIA"/>
</dbReference>
<dbReference type="NCBIfam" id="TIGR01662">
    <property type="entry name" value="HAD-SF-IIIA"/>
    <property type="match status" value="1"/>
</dbReference>
<accession>A0A816GHP7</accession>
<proteinExistence type="predicted"/>
<organism evidence="1 2">
    <name type="scientific">Adineta ricciae</name>
    <name type="common">Rotifer</name>
    <dbReference type="NCBI Taxonomy" id="249248"/>
    <lineage>
        <taxon>Eukaryota</taxon>
        <taxon>Metazoa</taxon>
        <taxon>Spiralia</taxon>
        <taxon>Gnathifera</taxon>
        <taxon>Rotifera</taxon>
        <taxon>Eurotatoria</taxon>
        <taxon>Bdelloidea</taxon>
        <taxon>Adinetida</taxon>
        <taxon>Adinetidae</taxon>
        <taxon>Adineta</taxon>
    </lineage>
</organism>
<dbReference type="SUPFAM" id="SSF55961">
    <property type="entry name" value="Bet v1-like"/>
    <property type="match status" value="1"/>
</dbReference>
<protein>
    <submittedName>
        <fullName evidence="1">Uncharacterized protein</fullName>
    </submittedName>
</protein>
<dbReference type="PANTHER" id="PTHR12083">
    <property type="entry name" value="BIFUNCTIONAL POLYNUCLEOTIDE PHOSPHATASE/KINASE"/>
    <property type="match status" value="1"/>
</dbReference>
<reference evidence="1" key="1">
    <citation type="submission" date="2021-02" db="EMBL/GenBank/DDBJ databases">
        <authorList>
            <person name="Nowell W R."/>
        </authorList>
    </citation>
    <scope>NUCLEOTIDE SEQUENCE</scope>
</reference>
<dbReference type="EMBL" id="CAJNOR010013605">
    <property type="protein sequence ID" value="CAF1674227.1"/>
    <property type="molecule type" value="Genomic_DNA"/>
</dbReference>
<dbReference type="GO" id="GO:0046403">
    <property type="term" value="F:polynucleotide 3'-phosphatase activity"/>
    <property type="evidence" value="ECO:0007669"/>
    <property type="project" value="TreeGrafter"/>
</dbReference>
<dbReference type="Pfam" id="PF08645">
    <property type="entry name" value="PNK3P"/>
    <property type="match status" value="1"/>
</dbReference>